<dbReference type="Gene3D" id="2.170.270.10">
    <property type="entry name" value="SET domain"/>
    <property type="match status" value="1"/>
</dbReference>
<organism evidence="2">
    <name type="scientific">freshwater metagenome</name>
    <dbReference type="NCBI Taxonomy" id="449393"/>
    <lineage>
        <taxon>unclassified sequences</taxon>
        <taxon>metagenomes</taxon>
        <taxon>ecological metagenomes</taxon>
    </lineage>
</organism>
<reference evidence="2" key="1">
    <citation type="submission" date="2020-05" db="EMBL/GenBank/DDBJ databases">
        <authorList>
            <person name="Chiriac C."/>
            <person name="Salcher M."/>
            <person name="Ghai R."/>
            <person name="Kavagutti S V."/>
        </authorList>
    </citation>
    <scope>NUCLEOTIDE SEQUENCE</scope>
</reference>
<gene>
    <name evidence="2" type="ORF">UFOPK4347_01025</name>
</gene>
<evidence type="ECO:0000259" key="1">
    <source>
        <dbReference type="PROSITE" id="PS50280"/>
    </source>
</evidence>
<dbReference type="Pfam" id="PF00856">
    <property type="entry name" value="SET"/>
    <property type="match status" value="1"/>
</dbReference>
<dbReference type="SMART" id="SM00317">
    <property type="entry name" value="SET"/>
    <property type="match status" value="1"/>
</dbReference>
<dbReference type="PANTHER" id="PTHR12350">
    <property type="entry name" value="HISTONE-LYSINE N-METHYLTRANSFERASE-RELATED"/>
    <property type="match status" value="1"/>
</dbReference>
<dbReference type="SUPFAM" id="SSF82199">
    <property type="entry name" value="SET domain"/>
    <property type="match status" value="1"/>
</dbReference>
<dbReference type="AlphaFoldDB" id="A0A6J7UHA6"/>
<protein>
    <submittedName>
        <fullName evidence="2">Unannotated protein</fullName>
    </submittedName>
</protein>
<proteinExistence type="predicted"/>
<dbReference type="InterPro" id="IPR046341">
    <property type="entry name" value="SET_dom_sf"/>
</dbReference>
<accession>A0A6J7UHA6</accession>
<feature type="domain" description="SET" evidence="1">
    <location>
        <begin position="13"/>
        <end position="117"/>
    </location>
</feature>
<evidence type="ECO:0000313" key="2">
    <source>
        <dbReference type="EMBL" id="CAB5065814.1"/>
    </source>
</evidence>
<sequence>MTNAAGYSNYLTPLAETRATPGTNFGTFAIAPITAGTIVVTFGGAQMNRGIFDTHPAERRMRSLQIELDSFLLGPEERQLGDAVNHSCDPNCGMGNATQLVAMREIATGEEITFDYAMSDASDYDEFTCICATAHCRHSITSLDWKLPELQQRYNGYFSPYIVRKWKALEKARHLRKSEAEELLLRYDADPREALGKALRITSGYSHSSHEVLYNMLDLVAMGARNEDDVVKFFNEMRVYPKSG</sequence>
<dbReference type="InterPro" id="IPR001214">
    <property type="entry name" value="SET_dom"/>
</dbReference>
<dbReference type="EMBL" id="CAFBQU010000024">
    <property type="protein sequence ID" value="CAB5065814.1"/>
    <property type="molecule type" value="Genomic_DNA"/>
</dbReference>
<dbReference type="PANTHER" id="PTHR12350:SF19">
    <property type="entry name" value="SET DOMAIN-CONTAINING PROTEIN"/>
    <property type="match status" value="1"/>
</dbReference>
<name>A0A6J7UHA6_9ZZZZ</name>
<dbReference type="PROSITE" id="PS50280">
    <property type="entry name" value="SET"/>
    <property type="match status" value="1"/>
</dbReference>
<dbReference type="InterPro" id="IPR053201">
    <property type="entry name" value="Flavunoidine_N-MTase"/>
</dbReference>